<protein>
    <recommendedName>
        <fullName evidence="3">Alpha/beta hydrolase</fullName>
    </recommendedName>
</protein>
<evidence type="ECO:0000313" key="2">
    <source>
        <dbReference type="Proteomes" id="UP001500683"/>
    </source>
</evidence>
<gene>
    <name evidence="1" type="ORF">GCM10022214_75870</name>
</gene>
<dbReference type="Gene3D" id="3.40.50.1820">
    <property type="entry name" value="alpha/beta hydrolase"/>
    <property type="match status" value="1"/>
</dbReference>
<dbReference type="Proteomes" id="UP001500683">
    <property type="component" value="Unassembled WGS sequence"/>
</dbReference>
<dbReference type="InterPro" id="IPR029058">
    <property type="entry name" value="AB_hydrolase_fold"/>
</dbReference>
<reference evidence="2" key="1">
    <citation type="journal article" date="2019" name="Int. J. Syst. Evol. Microbiol.">
        <title>The Global Catalogue of Microorganisms (GCM) 10K type strain sequencing project: providing services to taxonomists for standard genome sequencing and annotation.</title>
        <authorList>
            <consortium name="The Broad Institute Genomics Platform"/>
            <consortium name="The Broad Institute Genome Sequencing Center for Infectious Disease"/>
            <person name="Wu L."/>
            <person name="Ma J."/>
        </authorList>
    </citation>
    <scope>NUCLEOTIDE SEQUENCE [LARGE SCALE GENOMIC DNA]</scope>
    <source>
        <strain evidence="2">JCM 16702</strain>
    </source>
</reference>
<dbReference type="EMBL" id="BAAAZG010000059">
    <property type="protein sequence ID" value="GAA4099636.1"/>
    <property type="molecule type" value="Genomic_DNA"/>
</dbReference>
<dbReference type="RefSeq" id="WP_344957263.1">
    <property type="nucleotide sequence ID" value="NZ_BAAAZG010000059.1"/>
</dbReference>
<comment type="caution">
    <text evidence="1">The sequence shown here is derived from an EMBL/GenBank/DDBJ whole genome shotgun (WGS) entry which is preliminary data.</text>
</comment>
<organism evidence="1 2">
    <name type="scientific">Actinomadura miaoliensis</name>
    <dbReference type="NCBI Taxonomy" id="430685"/>
    <lineage>
        <taxon>Bacteria</taxon>
        <taxon>Bacillati</taxon>
        <taxon>Actinomycetota</taxon>
        <taxon>Actinomycetes</taxon>
        <taxon>Streptosporangiales</taxon>
        <taxon>Thermomonosporaceae</taxon>
        <taxon>Actinomadura</taxon>
    </lineage>
</organism>
<evidence type="ECO:0008006" key="3">
    <source>
        <dbReference type="Google" id="ProtNLM"/>
    </source>
</evidence>
<accession>A0ABP7WYN2</accession>
<name>A0ABP7WYN2_9ACTN</name>
<keyword evidence="2" id="KW-1185">Reference proteome</keyword>
<sequence length="50" mass="5949">MVIPTISRRFAERRYDVVHWTEFDRGGHFPAMEVPGPYVEDVRAFFRGLH</sequence>
<dbReference type="SUPFAM" id="SSF53474">
    <property type="entry name" value="alpha/beta-Hydrolases"/>
    <property type="match status" value="1"/>
</dbReference>
<proteinExistence type="predicted"/>
<evidence type="ECO:0000313" key="1">
    <source>
        <dbReference type="EMBL" id="GAA4099636.1"/>
    </source>
</evidence>